<comment type="similarity">
    <text evidence="2">Belongs to the CDIP1/LITAF family.</text>
</comment>
<comment type="subcellular location">
    <subcellularLocation>
        <location evidence="1">Membrane</location>
        <topology evidence="1">Peripheral membrane protein</topology>
    </subcellularLocation>
</comment>
<gene>
    <name evidence="9" type="ORF">BTJ68_04382</name>
</gene>
<keyword evidence="4" id="KW-0862">Zinc</keyword>
<dbReference type="InterPro" id="IPR037519">
    <property type="entry name" value="LITAF_fam"/>
</dbReference>
<evidence type="ECO:0000256" key="2">
    <source>
        <dbReference type="ARBA" id="ARBA00005975"/>
    </source>
</evidence>
<evidence type="ECO:0000256" key="5">
    <source>
        <dbReference type="ARBA" id="ARBA00023136"/>
    </source>
</evidence>
<dbReference type="AlphaFoldDB" id="A0A1Z5TH28"/>
<feature type="compositionally biased region" description="Pro residues" evidence="6">
    <location>
        <begin position="57"/>
        <end position="66"/>
    </location>
</feature>
<proteinExistence type="inferred from homology"/>
<keyword evidence="7" id="KW-1133">Transmembrane helix</keyword>
<evidence type="ECO:0000256" key="3">
    <source>
        <dbReference type="ARBA" id="ARBA00022723"/>
    </source>
</evidence>
<evidence type="ECO:0000256" key="4">
    <source>
        <dbReference type="ARBA" id="ARBA00022833"/>
    </source>
</evidence>
<dbReference type="SMART" id="SM00714">
    <property type="entry name" value="LITAF"/>
    <property type="match status" value="1"/>
</dbReference>
<feature type="domain" description="LITAF" evidence="8">
    <location>
        <begin position="90"/>
        <end position="172"/>
    </location>
</feature>
<dbReference type="OrthoDB" id="5599753at2759"/>
<feature type="compositionally biased region" description="Polar residues" evidence="6">
    <location>
        <begin position="79"/>
        <end position="94"/>
    </location>
</feature>
<feature type="compositionally biased region" description="Low complexity" evidence="6">
    <location>
        <begin position="67"/>
        <end position="78"/>
    </location>
</feature>
<dbReference type="Proteomes" id="UP000194280">
    <property type="component" value="Unassembled WGS sequence"/>
</dbReference>
<dbReference type="PANTHER" id="PTHR23292:SF6">
    <property type="entry name" value="FI16602P1-RELATED"/>
    <property type="match status" value="1"/>
</dbReference>
<dbReference type="GO" id="GO:0008270">
    <property type="term" value="F:zinc ion binding"/>
    <property type="evidence" value="ECO:0007669"/>
    <property type="project" value="TreeGrafter"/>
</dbReference>
<evidence type="ECO:0000313" key="10">
    <source>
        <dbReference type="Proteomes" id="UP000194280"/>
    </source>
</evidence>
<feature type="region of interest" description="Disordered" evidence="6">
    <location>
        <begin position="1"/>
        <end position="98"/>
    </location>
</feature>
<keyword evidence="5 7" id="KW-0472">Membrane</keyword>
<comment type="caution">
    <text evidence="9">The sequence shown here is derived from an EMBL/GenBank/DDBJ whole genome shotgun (WGS) entry which is preliminary data.</text>
</comment>
<dbReference type="PANTHER" id="PTHR23292">
    <property type="entry name" value="LIPOPOLYSACCHARIDE-INDUCED TUMOR NECROSIS FACTOR-ALPHA FACTOR"/>
    <property type="match status" value="1"/>
</dbReference>
<dbReference type="STRING" id="1157616.A0A1Z5TH28"/>
<dbReference type="EMBL" id="MUNK01000047">
    <property type="protein sequence ID" value="OTA35231.1"/>
    <property type="molecule type" value="Genomic_DNA"/>
</dbReference>
<protein>
    <recommendedName>
        <fullName evidence="8">LITAF domain-containing protein</fullName>
    </recommendedName>
</protein>
<keyword evidence="3" id="KW-0479">Metal-binding</keyword>
<dbReference type="VEuPathDB" id="FungiDB:BTJ68_04382"/>
<feature type="region of interest" description="Disordered" evidence="6">
    <location>
        <begin position="208"/>
        <end position="231"/>
    </location>
</feature>
<evidence type="ECO:0000313" key="9">
    <source>
        <dbReference type="EMBL" id="OTA35231.1"/>
    </source>
</evidence>
<accession>A0A1Z5TH28</accession>
<dbReference type="InterPro" id="IPR006629">
    <property type="entry name" value="LITAF"/>
</dbReference>
<dbReference type="PROSITE" id="PS51837">
    <property type="entry name" value="LITAF"/>
    <property type="match status" value="1"/>
</dbReference>
<keyword evidence="10" id="KW-1185">Reference proteome</keyword>
<evidence type="ECO:0000256" key="7">
    <source>
        <dbReference type="SAM" id="Phobius"/>
    </source>
</evidence>
<feature type="compositionally biased region" description="Polar residues" evidence="6">
    <location>
        <begin position="1"/>
        <end position="10"/>
    </location>
</feature>
<name>A0A1Z5TH28_HORWE</name>
<dbReference type="GO" id="GO:0016020">
    <property type="term" value="C:membrane"/>
    <property type="evidence" value="ECO:0007669"/>
    <property type="project" value="UniProtKB-SubCell"/>
</dbReference>
<organism evidence="9 10">
    <name type="scientific">Hortaea werneckii EXF-2000</name>
    <dbReference type="NCBI Taxonomy" id="1157616"/>
    <lineage>
        <taxon>Eukaryota</taxon>
        <taxon>Fungi</taxon>
        <taxon>Dikarya</taxon>
        <taxon>Ascomycota</taxon>
        <taxon>Pezizomycotina</taxon>
        <taxon>Dothideomycetes</taxon>
        <taxon>Dothideomycetidae</taxon>
        <taxon>Mycosphaerellales</taxon>
        <taxon>Teratosphaeriaceae</taxon>
        <taxon>Hortaea</taxon>
    </lineage>
</organism>
<reference evidence="9 10" key="1">
    <citation type="submission" date="2017-01" db="EMBL/GenBank/DDBJ databases">
        <title>The recent genome duplication of the halophilic yeast Hortaea werneckii: insights from long-read sequencing.</title>
        <authorList>
            <person name="Sinha S."/>
            <person name="Flibotte S."/>
            <person name="Neira M."/>
            <person name="Lenassi M."/>
            <person name="Gostincar C."/>
            <person name="Stajich J.E."/>
            <person name="Nislow C.E."/>
        </authorList>
    </citation>
    <scope>NUCLEOTIDE SEQUENCE [LARGE SCALE GENOMIC DNA]</scope>
    <source>
        <strain evidence="9 10">EXF-2000</strain>
    </source>
</reference>
<evidence type="ECO:0000259" key="8">
    <source>
        <dbReference type="PROSITE" id="PS51837"/>
    </source>
</evidence>
<evidence type="ECO:0000256" key="1">
    <source>
        <dbReference type="ARBA" id="ARBA00004170"/>
    </source>
</evidence>
<evidence type="ECO:0000256" key="6">
    <source>
        <dbReference type="SAM" id="MobiDB-lite"/>
    </source>
</evidence>
<sequence>MSSETHQQDASHGIIQAPAGDQQESTINKGDAMAEPANSPPSYTEAAKDAPVQQHPPQQPMPPQQQPMPQQAIPQQPMSTPYPTQQPMNPNASPVTPLDRLGIGPGWIDCPFCHRRTRTRVDRPESNITYILAVLFCFICICLTCIPCLAHWFADVDHYCSECGKQVTHQPHDGYVEVLGGGGEYGPPLPATVPSRYAQASDMEMGVGNGQPAAGGGGGQQNVVQKPAPAH</sequence>
<dbReference type="Pfam" id="PF10601">
    <property type="entry name" value="zf-LITAF-like"/>
    <property type="match status" value="1"/>
</dbReference>
<feature type="compositionally biased region" description="Gly residues" evidence="6">
    <location>
        <begin position="208"/>
        <end position="220"/>
    </location>
</feature>
<dbReference type="InParanoid" id="A0A1Z5TH28"/>
<feature type="transmembrane region" description="Helical" evidence="7">
    <location>
        <begin position="128"/>
        <end position="153"/>
    </location>
</feature>
<keyword evidence="7" id="KW-0812">Transmembrane</keyword>